<proteinExistence type="predicted"/>
<name>A0ABM7QR05_9GAMM</name>
<dbReference type="Pfam" id="PF09614">
    <property type="entry name" value="Cas_Csy2"/>
    <property type="match status" value="1"/>
</dbReference>
<gene>
    <name evidence="1" type="ORF">Atep_31580</name>
</gene>
<dbReference type="EMBL" id="AP024564">
    <property type="protein sequence ID" value="BCU08481.1"/>
    <property type="molecule type" value="Genomic_DNA"/>
</dbReference>
<evidence type="ECO:0000313" key="2">
    <source>
        <dbReference type="Proteomes" id="UP000680679"/>
    </source>
</evidence>
<organism evidence="1 2">
    <name type="scientific">Allochromatium tepidum</name>
    <dbReference type="NCBI Taxonomy" id="553982"/>
    <lineage>
        <taxon>Bacteria</taxon>
        <taxon>Pseudomonadati</taxon>
        <taxon>Pseudomonadota</taxon>
        <taxon>Gammaproteobacteria</taxon>
        <taxon>Chromatiales</taxon>
        <taxon>Chromatiaceae</taxon>
        <taxon>Allochromatium</taxon>
    </lineage>
</organism>
<keyword evidence="1" id="KW-0614">Plasmid</keyword>
<dbReference type="Proteomes" id="UP000680679">
    <property type="component" value="Plasmid pAt1"/>
</dbReference>
<geneLocation type="plasmid" evidence="1 2">
    <name>pAt1</name>
</geneLocation>
<accession>A0ABM7QR05</accession>
<sequence length="292" mass="32865">MSAFVIAGMEVSGANALACPWVVNAAHVISPTLFAHNCARQMNLSGERVCIVHHDAQLLGEYPEGKFYNFHPQQRRGATFINHRDYSSKNKHALSMQPTASFHWYLSLIIEIDGAVEVNELKRFLRHAKLAGGKIVSYEKIVPVSDEEEMRAALPRHSPTYFIVERRDLMKLDPDPLESLIQALTLKPSVSGDEDPAEADADVAAKVSILKKTHSWLTPAVLGYTALTKFESRRGVRLLLDTMEEPLHAFCEPLVGLVQYISLNDYGAHALPFWHYNWPRLDTFVVEQYPSI</sequence>
<dbReference type="RefSeq" id="WP_213382060.1">
    <property type="nucleotide sequence ID" value="NZ_AP024564.1"/>
</dbReference>
<reference evidence="1 2" key="1">
    <citation type="submission" date="2021-04" db="EMBL/GenBank/DDBJ databases">
        <title>Complete genome sequencing of Allochromatium tepidum strain NZ.</title>
        <authorList>
            <person name="Tsukatani Y."/>
            <person name="Mori H."/>
        </authorList>
    </citation>
    <scope>NUCLEOTIDE SEQUENCE [LARGE SCALE GENOMIC DNA]</scope>
    <source>
        <strain evidence="1 2">NZ</strain>
        <plasmid evidence="1 2">pAt1</plasmid>
    </source>
</reference>
<protein>
    <submittedName>
        <fullName evidence="1">Uncharacterized protein</fullName>
    </submittedName>
</protein>
<evidence type="ECO:0000313" key="1">
    <source>
        <dbReference type="EMBL" id="BCU08481.1"/>
    </source>
</evidence>
<keyword evidence="2" id="KW-1185">Reference proteome</keyword>
<dbReference type="InterPro" id="IPR013398">
    <property type="entry name" value="CRISPR-assoc_prot_Csy2"/>
</dbReference>